<sequence length="119" mass="14020">MEDSEEEFDELWADYRDTEPEIKKKKKLQKHKFDENNEKTEESDDNDNYNENDNEKNRPKKQRKILVCKEDEIDVSYINNANITDPTCNNLNSDLSSEIIIQQPVLSPIANDSLDKELQ</sequence>
<name>A0A9N9CCN9_9GLOM</name>
<feature type="compositionally biased region" description="Acidic residues" evidence="1">
    <location>
        <begin position="41"/>
        <end position="52"/>
    </location>
</feature>
<feature type="region of interest" description="Disordered" evidence="1">
    <location>
        <begin position="1"/>
        <end position="64"/>
    </location>
</feature>
<keyword evidence="3" id="KW-1185">Reference proteome</keyword>
<evidence type="ECO:0000256" key="1">
    <source>
        <dbReference type="SAM" id="MobiDB-lite"/>
    </source>
</evidence>
<reference evidence="2" key="1">
    <citation type="submission" date="2021-06" db="EMBL/GenBank/DDBJ databases">
        <authorList>
            <person name="Kallberg Y."/>
            <person name="Tangrot J."/>
            <person name="Rosling A."/>
        </authorList>
    </citation>
    <scope>NUCLEOTIDE SEQUENCE</scope>
    <source>
        <strain evidence="2">FL130A</strain>
    </source>
</reference>
<proteinExistence type="predicted"/>
<comment type="caution">
    <text evidence="2">The sequence shown here is derived from an EMBL/GenBank/DDBJ whole genome shotgun (WGS) entry which is preliminary data.</text>
</comment>
<feature type="compositionally biased region" description="Acidic residues" evidence="1">
    <location>
        <begin position="1"/>
        <end position="12"/>
    </location>
</feature>
<organism evidence="2 3">
    <name type="scientific">Ambispora leptoticha</name>
    <dbReference type="NCBI Taxonomy" id="144679"/>
    <lineage>
        <taxon>Eukaryota</taxon>
        <taxon>Fungi</taxon>
        <taxon>Fungi incertae sedis</taxon>
        <taxon>Mucoromycota</taxon>
        <taxon>Glomeromycotina</taxon>
        <taxon>Glomeromycetes</taxon>
        <taxon>Archaeosporales</taxon>
        <taxon>Ambisporaceae</taxon>
        <taxon>Ambispora</taxon>
    </lineage>
</organism>
<evidence type="ECO:0000313" key="2">
    <source>
        <dbReference type="EMBL" id="CAG8595200.1"/>
    </source>
</evidence>
<evidence type="ECO:0000313" key="3">
    <source>
        <dbReference type="Proteomes" id="UP000789508"/>
    </source>
</evidence>
<dbReference type="EMBL" id="CAJVPS010003846">
    <property type="protein sequence ID" value="CAG8595200.1"/>
    <property type="molecule type" value="Genomic_DNA"/>
</dbReference>
<dbReference type="Proteomes" id="UP000789508">
    <property type="component" value="Unassembled WGS sequence"/>
</dbReference>
<feature type="compositionally biased region" description="Basic and acidic residues" evidence="1">
    <location>
        <begin position="13"/>
        <end position="22"/>
    </location>
</feature>
<gene>
    <name evidence="2" type="ORF">ALEPTO_LOCUS7886</name>
</gene>
<dbReference type="AlphaFoldDB" id="A0A9N9CCN9"/>
<feature type="compositionally biased region" description="Basic and acidic residues" evidence="1">
    <location>
        <begin position="31"/>
        <end position="40"/>
    </location>
</feature>
<accession>A0A9N9CCN9</accession>
<protein>
    <submittedName>
        <fullName evidence="2">5673_t:CDS:1</fullName>
    </submittedName>
</protein>